<proteinExistence type="predicted"/>
<dbReference type="AlphaFoldDB" id="A0A381UEU8"/>
<name>A0A381UEU8_9ZZZZ</name>
<accession>A0A381UEU8</accession>
<gene>
    <name evidence="1" type="ORF">METZ01_LOCUS79579</name>
</gene>
<sequence>MGLEPTASWATTRCSNQLSYAHHMAYFAIEKAGKITGFPYARQDVKSFKGLILYYYNTK</sequence>
<protein>
    <submittedName>
        <fullName evidence="1">Uncharacterized protein</fullName>
    </submittedName>
</protein>
<evidence type="ECO:0000313" key="1">
    <source>
        <dbReference type="EMBL" id="SVA26725.1"/>
    </source>
</evidence>
<organism evidence="1">
    <name type="scientific">marine metagenome</name>
    <dbReference type="NCBI Taxonomy" id="408172"/>
    <lineage>
        <taxon>unclassified sequences</taxon>
        <taxon>metagenomes</taxon>
        <taxon>ecological metagenomes</taxon>
    </lineage>
</organism>
<dbReference type="EMBL" id="UINC01006302">
    <property type="protein sequence ID" value="SVA26725.1"/>
    <property type="molecule type" value="Genomic_DNA"/>
</dbReference>
<reference evidence="1" key="1">
    <citation type="submission" date="2018-05" db="EMBL/GenBank/DDBJ databases">
        <authorList>
            <person name="Lanie J.A."/>
            <person name="Ng W.-L."/>
            <person name="Kazmierczak K.M."/>
            <person name="Andrzejewski T.M."/>
            <person name="Davidsen T.M."/>
            <person name="Wayne K.J."/>
            <person name="Tettelin H."/>
            <person name="Glass J.I."/>
            <person name="Rusch D."/>
            <person name="Podicherti R."/>
            <person name="Tsui H.-C.T."/>
            <person name="Winkler M.E."/>
        </authorList>
    </citation>
    <scope>NUCLEOTIDE SEQUENCE</scope>
</reference>